<dbReference type="SUPFAM" id="SSF143422">
    <property type="entry name" value="Transposase IS200-like"/>
    <property type="match status" value="1"/>
</dbReference>
<dbReference type="AlphaFoldDB" id="D6SUX9"/>
<dbReference type="PANTHER" id="PTHR34322:SF2">
    <property type="entry name" value="TRANSPOSASE IS200-LIKE DOMAIN-CONTAINING PROTEIN"/>
    <property type="match status" value="1"/>
</dbReference>
<proteinExistence type="predicted"/>
<organism evidence="2 3">
    <name type="scientific">Desulfonatronospira thiodismutans ASO3-1</name>
    <dbReference type="NCBI Taxonomy" id="555779"/>
    <lineage>
        <taxon>Bacteria</taxon>
        <taxon>Pseudomonadati</taxon>
        <taxon>Thermodesulfobacteriota</taxon>
        <taxon>Desulfovibrionia</taxon>
        <taxon>Desulfovibrionales</taxon>
        <taxon>Desulfonatronovibrionaceae</taxon>
        <taxon>Desulfonatronospira</taxon>
    </lineage>
</organism>
<name>D6SUX9_9BACT</name>
<dbReference type="OrthoDB" id="5469728at2"/>
<dbReference type="Gene3D" id="3.30.70.1290">
    <property type="entry name" value="Transposase IS200-like"/>
    <property type="match status" value="1"/>
</dbReference>
<sequence>MPRIARFIRNDRQTVYHVISRTALPGLPIKDTDKDYLLGLIKRLSRLYFVDVLGFAVMGNHFHLVARMHPEDEISNSDIIKRWQDYYGDKVEMPTDRMAEVKKRLCSLGAYVKDIKQNFTRYYNKKHRRKGFFWGGRFKSMIVQEGSTLVNLLAYVDLNPIRAGIVKKPENYRWSSLGYHTQTGNKDGLLDIDFGLKEWNELDPKEIVRKYRQFVYETGAVDAGKGKTIEKKVVEKARKKGYKISRVERFRYRCRYFTDSGVIGGKDFVQEVFDQVKHLLGSKDERKFTPVGGVEGLYSMKRLGAGCDRQI</sequence>
<dbReference type="EMBL" id="ACJN02000005">
    <property type="protein sequence ID" value="EFI32735.1"/>
    <property type="molecule type" value="Genomic_DNA"/>
</dbReference>
<reference evidence="2" key="1">
    <citation type="submission" date="2010-05" db="EMBL/GenBank/DDBJ databases">
        <title>The draft genome of Desulfonatronospira thiodismutans ASO3-1.</title>
        <authorList>
            <consortium name="US DOE Joint Genome Institute (JGI-PGF)"/>
            <person name="Lucas S."/>
            <person name="Copeland A."/>
            <person name="Lapidus A."/>
            <person name="Cheng J.-F."/>
            <person name="Bruce D."/>
            <person name="Goodwin L."/>
            <person name="Pitluck S."/>
            <person name="Chertkov O."/>
            <person name="Brettin T."/>
            <person name="Detter J.C."/>
            <person name="Han C."/>
            <person name="Land M.L."/>
            <person name="Hauser L."/>
            <person name="Kyrpides N."/>
            <person name="Mikhailova N."/>
            <person name="Muyzer G."/>
            <person name="Woyke T."/>
        </authorList>
    </citation>
    <scope>NUCLEOTIDE SEQUENCE [LARGE SCALE GENOMIC DNA]</scope>
    <source>
        <strain evidence="2">ASO3-1</strain>
    </source>
</reference>
<accession>D6SUX9</accession>
<gene>
    <name evidence="2" type="ORF">Dthio_PD0019</name>
</gene>
<dbReference type="GO" id="GO:0003677">
    <property type="term" value="F:DNA binding"/>
    <property type="evidence" value="ECO:0007669"/>
    <property type="project" value="InterPro"/>
</dbReference>
<dbReference type="InterPro" id="IPR002686">
    <property type="entry name" value="Transposase_17"/>
</dbReference>
<dbReference type="SMART" id="SM01321">
    <property type="entry name" value="Y1_Tnp"/>
    <property type="match status" value="1"/>
</dbReference>
<keyword evidence="3" id="KW-1185">Reference proteome</keyword>
<dbReference type="RefSeq" id="WP_008871834.1">
    <property type="nucleotide sequence ID" value="NZ_ACJN02000005.1"/>
</dbReference>
<evidence type="ECO:0000313" key="3">
    <source>
        <dbReference type="Proteomes" id="UP000005496"/>
    </source>
</evidence>
<dbReference type="GO" id="GO:0006313">
    <property type="term" value="P:DNA transposition"/>
    <property type="evidence" value="ECO:0007669"/>
    <property type="project" value="InterPro"/>
</dbReference>
<dbReference type="Proteomes" id="UP000005496">
    <property type="component" value="Unassembled WGS sequence"/>
</dbReference>
<dbReference type="PANTHER" id="PTHR34322">
    <property type="entry name" value="TRANSPOSASE, Y1_TNP DOMAIN-CONTAINING"/>
    <property type="match status" value="1"/>
</dbReference>
<feature type="domain" description="Transposase IS200-like" evidence="1">
    <location>
        <begin position="11"/>
        <end position="159"/>
    </location>
</feature>
<dbReference type="eggNOG" id="COG1943">
    <property type="taxonomic scope" value="Bacteria"/>
</dbReference>
<dbReference type="InterPro" id="IPR036515">
    <property type="entry name" value="Transposase_17_sf"/>
</dbReference>
<evidence type="ECO:0000313" key="2">
    <source>
        <dbReference type="EMBL" id="EFI32735.1"/>
    </source>
</evidence>
<comment type="caution">
    <text evidence="2">The sequence shown here is derived from an EMBL/GenBank/DDBJ whole genome shotgun (WGS) entry which is preliminary data.</text>
</comment>
<evidence type="ECO:0000259" key="1">
    <source>
        <dbReference type="SMART" id="SM01321"/>
    </source>
</evidence>
<dbReference type="GO" id="GO:0004803">
    <property type="term" value="F:transposase activity"/>
    <property type="evidence" value="ECO:0007669"/>
    <property type="project" value="InterPro"/>
</dbReference>
<protein>
    <recommendedName>
        <fullName evidence="1">Transposase IS200-like domain-containing protein</fullName>
    </recommendedName>
</protein>